<dbReference type="Gene3D" id="2.170.130.10">
    <property type="entry name" value="TonB-dependent receptor, plug domain"/>
    <property type="match status" value="1"/>
</dbReference>
<evidence type="ECO:0000256" key="9">
    <source>
        <dbReference type="ARBA" id="ARBA00023237"/>
    </source>
</evidence>
<reference evidence="15 16" key="1">
    <citation type="submission" date="2024-09" db="EMBL/GenBank/DDBJ databases">
        <title>Novel species of the genus Pelomonas and Roseateles isolated from streams.</title>
        <authorList>
            <person name="Lu H."/>
        </authorList>
    </citation>
    <scope>NUCLEOTIDE SEQUENCE [LARGE SCALE GENOMIC DNA]</scope>
    <source>
        <strain evidence="15 16">BYS96W</strain>
    </source>
</reference>
<evidence type="ECO:0000256" key="6">
    <source>
        <dbReference type="ARBA" id="ARBA00023077"/>
    </source>
</evidence>
<evidence type="ECO:0000256" key="4">
    <source>
        <dbReference type="ARBA" id="ARBA00022452"/>
    </source>
</evidence>
<organism evidence="15 16">
    <name type="scientific">Pelomonas nitida</name>
    <dbReference type="NCBI Taxonomy" id="3299027"/>
    <lineage>
        <taxon>Bacteria</taxon>
        <taxon>Pseudomonadati</taxon>
        <taxon>Pseudomonadota</taxon>
        <taxon>Betaproteobacteria</taxon>
        <taxon>Burkholderiales</taxon>
        <taxon>Sphaerotilaceae</taxon>
        <taxon>Roseateles</taxon>
    </lineage>
</organism>
<keyword evidence="16" id="KW-1185">Reference proteome</keyword>
<keyword evidence="6 11" id="KW-0798">TonB box</keyword>
<keyword evidence="12" id="KW-0732">Signal</keyword>
<evidence type="ECO:0000313" key="15">
    <source>
        <dbReference type="EMBL" id="MFG6455627.1"/>
    </source>
</evidence>
<name>A0ABW7G174_9BURK</name>
<evidence type="ECO:0000313" key="16">
    <source>
        <dbReference type="Proteomes" id="UP001606305"/>
    </source>
</evidence>
<feature type="signal peptide" evidence="12">
    <location>
        <begin position="1"/>
        <end position="35"/>
    </location>
</feature>
<dbReference type="SUPFAM" id="SSF56935">
    <property type="entry name" value="Porins"/>
    <property type="match status" value="1"/>
</dbReference>
<keyword evidence="9 10" id="KW-0998">Cell outer membrane</keyword>
<keyword evidence="4 10" id="KW-1134">Transmembrane beta strand</keyword>
<dbReference type="Proteomes" id="UP001606305">
    <property type="component" value="Unassembled WGS sequence"/>
</dbReference>
<sequence length="981" mass="105541">MNRRPWNGHRDPRALTHRLSLCAGAALCLVNAAHAQGGEGQAPVSMERVQVTGSSIKRLSGETALPVSVNRPEELEARGHTELKDLVLELPQSQSLGFNTGAAGPVLNLRGLGPMRTLTLLNGRRLANEPLQDQYVSVNVIPRMALDRAETLRDGASSIYGSDAIGGVQNFIMKESFRGARMKADWNVPERSSAGETQAVGAIVGFGDLVVDGWNLYGALDHQSKSALMQGDRPELYDGSALNQLGLLVTPSNKNQSPIANFGFAPASAAGGANNNNYNASFATGCVAPWSLPTLGAGSVATPATYGNAGCYRDPNFYTAISDGSKITNLFAKGALNVGQGHRVSLELLHSAFTVEKYRGLQINSSSNEPFSYYTIPSTSKFYPGKGITPLVNVVGSNTGSNSPAMFIDATKTPGVVSPLNMNNRLVYFQWGPGELGNAYRNDEQVNDRLVLAAEGTLWKWDYRVGLNYGHSQRNTATGGGYILYSKAQEGFTNGILNPFGPQDAAGLAYLKSIELRDYVYRRNEAFNKGVDATLTRELMQLGGGPLTLAVTGELRRDEAKVHAAPLDYVGKLADGRYNISSAGVVVKDDIVGENPTGVAARLHRDIKSAVVELDAPLTKVWSVNGAVRSDTYSDLKTTTVNPKLSLRFQPSAQLMLRASANTGFRAPSIMDIQNPTPEVRQATIDDPVLCPSPTPLIAGSGTAVASADPVKVCNAITDYWTKSPDNSHLKPEKSSGWSIGGAFEPVHGLLVTLDYWSIKLSDVLGALTLPEVQQQPAKYAANIVRRADGTIDHILTSQANRGDMNMRGLDVAATYQLRTNNLGTFNFKLDGTYYDKYAFSVEKGGEMLDDVGVLTADARYVGPNAGLATTQQIVYRWKHTAAVAWRNGDWSAQLSQRYNSGLTDLTPRAGSAYTSVKAYKQYNFSAGYAGFKNWKVNVGVNNLTNVGPALTANTGYNGYLTSNADVLGRAYRLAAEYTFY</sequence>
<dbReference type="PANTHER" id="PTHR47234">
    <property type="match status" value="1"/>
</dbReference>
<dbReference type="PANTHER" id="PTHR47234:SF2">
    <property type="entry name" value="TONB-DEPENDENT RECEPTOR"/>
    <property type="match status" value="1"/>
</dbReference>
<evidence type="ECO:0000256" key="8">
    <source>
        <dbReference type="ARBA" id="ARBA00023170"/>
    </source>
</evidence>
<accession>A0ABW7G174</accession>
<dbReference type="InterPro" id="IPR036942">
    <property type="entry name" value="Beta-barrel_TonB_sf"/>
</dbReference>
<dbReference type="InterPro" id="IPR012910">
    <property type="entry name" value="Plug_dom"/>
</dbReference>
<evidence type="ECO:0000256" key="5">
    <source>
        <dbReference type="ARBA" id="ARBA00022692"/>
    </source>
</evidence>
<dbReference type="EMBL" id="JBIGIA010000001">
    <property type="protein sequence ID" value="MFG6455627.1"/>
    <property type="molecule type" value="Genomic_DNA"/>
</dbReference>
<evidence type="ECO:0000256" key="2">
    <source>
        <dbReference type="ARBA" id="ARBA00009810"/>
    </source>
</evidence>
<keyword evidence="5 10" id="KW-0812">Transmembrane</keyword>
<dbReference type="Pfam" id="PF07715">
    <property type="entry name" value="Plug"/>
    <property type="match status" value="1"/>
</dbReference>
<feature type="domain" description="TonB-dependent receptor plug" evidence="14">
    <location>
        <begin position="62"/>
        <end position="168"/>
    </location>
</feature>
<dbReference type="InterPro" id="IPR000531">
    <property type="entry name" value="Beta-barrel_TonB"/>
</dbReference>
<evidence type="ECO:0000256" key="12">
    <source>
        <dbReference type="SAM" id="SignalP"/>
    </source>
</evidence>
<feature type="domain" description="TonB-dependent receptor-like beta-barrel" evidence="13">
    <location>
        <begin position="429"/>
        <end position="944"/>
    </location>
</feature>
<feature type="chain" id="PRO_5047463824" evidence="12">
    <location>
        <begin position="36"/>
        <end position="981"/>
    </location>
</feature>
<proteinExistence type="inferred from homology"/>
<protein>
    <submittedName>
        <fullName evidence="15">TonB-dependent receptor domain-containing protein</fullName>
    </submittedName>
</protein>
<dbReference type="InterPro" id="IPR039426">
    <property type="entry name" value="TonB-dep_rcpt-like"/>
</dbReference>
<dbReference type="Gene3D" id="2.40.170.20">
    <property type="entry name" value="TonB-dependent receptor, beta-barrel domain"/>
    <property type="match status" value="1"/>
</dbReference>
<evidence type="ECO:0000259" key="14">
    <source>
        <dbReference type="Pfam" id="PF07715"/>
    </source>
</evidence>
<keyword evidence="3 10" id="KW-0813">Transport</keyword>
<evidence type="ECO:0000256" key="3">
    <source>
        <dbReference type="ARBA" id="ARBA00022448"/>
    </source>
</evidence>
<dbReference type="InterPro" id="IPR037066">
    <property type="entry name" value="Plug_dom_sf"/>
</dbReference>
<dbReference type="PROSITE" id="PS52016">
    <property type="entry name" value="TONB_DEPENDENT_REC_3"/>
    <property type="match status" value="1"/>
</dbReference>
<evidence type="ECO:0000256" key="10">
    <source>
        <dbReference type="PROSITE-ProRule" id="PRU01360"/>
    </source>
</evidence>
<evidence type="ECO:0000256" key="7">
    <source>
        <dbReference type="ARBA" id="ARBA00023136"/>
    </source>
</evidence>
<dbReference type="Pfam" id="PF00593">
    <property type="entry name" value="TonB_dep_Rec_b-barrel"/>
    <property type="match status" value="1"/>
</dbReference>
<keyword evidence="7 10" id="KW-0472">Membrane</keyword>
<dbReference type="RefSeq" id="WP_394486281.1">
    <property type="nucleotide sequence ID" value="NZ_JBIGIA010000001.1"/>
</dbReference>
<evidence type="ECO:0000259" key="13">
    <source>
        <dbReference type="Pfam" id="PF00593"/>
    </source>
</evidence>
<comment type="similarity">
    <text evidence="2 10 11">Belongs to the TonB-dependent receptor family.</text>
</comment>
<keyword evidence="8 15" id="KW-0675">Receptor</keyword>
<evidence type="ECO:0000256" key="1">
    <source>
        <dbReference type="ARBA" id="ARBA00004571"/>
    </source>
</evidence>
<evidence type="ECO:0000256" key="11">
    <source>
        <dbReference type="RuleBase" id="RU003357"/>
    </source>
</evidence>
<comment type="caution">
    <text evidence="15">The sequence shown here is derived from an EMBL/GenBank/DDBJ whole genome shotgun (WGS) entry which is preliminary data.</text>
</comment>
<comment type="subcellular location">
    <subcellularLocation>
        <location evidence="1 10">Cell outer membrane</location>
        <topology evidence="1 10">Multi-pass membrane protein</topology>
    </subcellularLocation>
</comment>
<gene>
    <name evidence="15" type="ORF">ACG00X_02170</name>
</gene>